<protein>
    <recommendedName>
        <fullName evidence="7 8">Homoserine kinase</fullName>
        <shortName evidence="7">HK</shortName>
        <shortName evidence="7">HSK</shortName>
        <ecNumber evidence="7 8">2.7.1.39</ecNumber>
    </recommendedName>
</protein>
<dbReference type="SUPFAM" id="SSF55060">
    <property type="entry name" value="GHMP Kinase, C-terminal domain"/>
    <property type="match status" value="1"/>
</dbReference>
<evidence type="ECO:0000256" key="7">
    <source>
        <dbReference type="HAMAP-Rule" id="MF_00384"/>
    </source>
</evidence>
<evidence type="ECO:0000256" key="8">
    <source>
        <dbReference type="NCBIfam" id="TIGR00191"/>
    </source>
</evidence>
<keyword evidence="2 7" id="KW-0808">Transferase</keyword>
<evidence type="ECO:0000313" key="11">
    <source>
        <dbReference type="EMBL" id="MFH6985923.1"/>
    </source>
</evidence>
<dbReference type="InterPro" id="IPR000870">
    <property type="entry name" value="Homoserine_kinase"/>
</dbReference>
<keyword evidence="3 7" id="KW-0791">Threonine biosynthesis</keyword>
<organism evidence="11 12">
    <name type="scientific">Marinoscillum luteum</name>
    <dbReference type="NCBI Taxonomy" id="861051"/>
    <lineage>
        <taxon>Bacteria</taxon>
        <taxon>Pseudomonadati</taxon>
        <taxon>Bacteroidota</taxon>
        <taxon>Cytophagia</taxon>
        <taxon>Cytophagales</taxon>
        <taxon>Reichenbachiellaceae</taxon>
        <taxon>Marinoscillum</taxon>
    </lineage>
</organism>
<evidence type="ECO:0000256" key="6">
    <source>
        <dbReference type="ARBA" id="ARBA00022840"/>
    </source>
</evidence>
<keyword evidence="4 7" id="KW-0547">Nucleotide-binding</keyword>
<keyword evidence="12" id="KW-1185">Reference proteome</keyword>
<feature type="domain" description="GHMP kinase C-terminal" evidence="10">
    <location>
        <begin position="208"/>
        <end position="284"/>
    </location>
</feature>
<dbReference type="PANTHER" id="PTHR20861">
    <property type="entry name" value="HOMOSERINE/4-DIPHOSPHOCYTIDYL-2-C-METHYL-D-ERYTHRITOL KINASE"/>
    <property type="match status" value="1"/>
</dbReference>
<comment type="function">
    <text evidence="7">Catalyzes the ATP-dependent phosphorylation of L-homoserine to L-homoserine phosphate.</text>
</comment>
<dbReference type="InterPro" id="IPR020568">
    <property type="entry name" value="Ribosomal_Su5_D2-typ_SF"/>
</dbReference>
<dbReference type="PIRSF" id="PIRSF000676">
    <property type="entry name" value="Homoser_kin"/>
    <property type="match status" value="1"/>
</dbReference>
<dbReference type="InterPro" id="IPR014721">
    <property type="entry name" value="Ribsml_uS5_D2-typ_fold_subgr"/>
</dbReference>
<evidence type="ECO:0000256" key="3">
    <source>
        <dbReference type="ARBA" id="ARBA00022697"/>
    </source>
</evidence>
<reference evidence="11 12" key="1">
    <citation type="journal article" date="2013" name="Int. J. Syst. Evol. Microbiol.">
        <title>Marinoscillum luteum sp. nov., isolated from marine sediment.</title>
        <authorList>
            <person name="Cha I.T."/>
            <person name="Park S.J."/>
            <person name="Kim S.J."/>
            <person name="Kim J.G."/>
            <person name="Jung M.Y."/>
            <person name="Shin K.S."/>
            <person name="Kwon K.K."/>
            <person name="Yang S.H."/>
            <person name="Seo Y.S."/>
            <person name="Rhee S.K."/>
        </authorList>
    </citation>
    <scope>NUCLEOTIDE SEQUENCE [LARGE SCALE GENOMIC DNA]</scope>
    <source>
        <strain evidence="11 12">KCTC 23939</strain>
    </source>
</reference>
<evidence type="ECO:0000259" key="10">
    <source>
        <dbReference type="Pfam" id="PF08544"/>
    </source>
</evidence>
<dbReference type="SUPFAM" id="SSF54211">
    <property type="entry name" value="Ribosomal protein S5 domain 2-like"/>
    <property type="match status" value="1"/>
</dbReference>
<comment type="similarity">
    <text evidence="7">Belongs to the GHMP kinase family. Homoserine kinase subfamily.</text>
</comment>
<dbReference type="InterPro" id="IPR013750">
    <property type="entry name" value="GHMP_kinase_C_dom"/>
</dbReference>
<comment type="subcellular location">
    <subcellularLocation>
        <location evidence="7">Cytoplasm</location>
    </subcellularLocation>
</comment>
<keyword evidence="5 7" id="KW-0418">Kinase</keyword>
<dbReference type="InterPro" id="IPR006204">
    <property type="entry name" value="GHMP_kinase_N_dom"/>
</dbReference>
<keyword evidence="7" id="KW-0963">Cytoplasm</keyword>
<dbReference type="InterPro" id="IPR036554">
    <property type="entry name" value="GHMP_kinase_C_sf"/>
</dbReference>
<dbReference type="EC" id="2.7.1.39" evidence="7 8"/>
<evidence type="ECO:0000256" key="4">
    <source>
        <dbReference type="ARBA" id="ARBA00022741"/>
    </source>
</evidence>
<dbReference type="Proteomes" id="UP001610063">
    <property type="component" value="Unassembled WGS sequence"/>
</dbReference>
<evidence type="ECO:0000256" key="2">
    <source>
        <dbReference type="ARBA" id="ARBA00022679"/>
    </source>
</evidence>
<dbReference type="Pfam" id="PF08544">
    <property type="entry name" value="GHMP_kinases_C"/>
    <property type="match status" value="1"/>
</dbReference>
<comment type="caution">
    <text evidence="11">The sequence shown here is derived from an EMBL/GenBank/DDBJ whole genome shotgun (WGS) entry which is preliminary data.</text>
</comment>
<feature type="binding site" evidence="7">
    <location>
        <begin position="88"/>
        <end position="98"/>
    </location>
    <ligand>
        <name>ATP</name>
        <dbReference type="ChEBI" id="CHEBI:30616"/>
    </ligand>
</feature>
<keyword evidence="1 7" id="KW-0028">Amino-acid biosynthesis</keyword>
<dbReference type="PRINTS" id="PR00958">
    <property type="entry name" value="HOMSERKINASE"/>
</dbReference>
<dbReference type="Pfam" id="PF00288">
    <property type="entry name" value="GHMP_kinases_N"/>
    <property type="match status" value="1"/>
</dbReference>
<feature type="domain" description="GHMP kinase N-terminal" evidence="9">
    <location>
        <begin position="62"/>
        <end position="147"/>
    </location>
</feature>
<gene>
    <name evidence="7" type="primary">thrB</name>
    <name evidence="11" type="ORF">ACHKAR_20885</name>
</gene>
<evidence type="ECO:0000256" key="5">
    <source>
        <dbReference type="ARBA" id="ARBA00022777"/>
    </source>
</evidence>
<dbReference type="RefSeq" id="WP_159582077.1">
    <property type="nucleotide sequence ID" value="NZ_JBIPKE010000020.1"/>
</dbReference>
<evidence type="ECO:0000256" key="1">
    <source>
        <dbReference type="ARBA" id="ARBA00022605"/>
    </source>
</evidence>
<comment type="pathway">
    <text evidence="7">Amino-acid biosynthesis; L-threonine biosynthesis; L-threonine from L-aspartate: step 4/5.</text>
</comment>
<dbReference type="Gene3D" id="3.30.230.10">
    <property type="match status" value="1"/>
</dbReference>
<sequence length="306" mass="33087">MESIQVFAPASVANVGPGYDTFGFAIEQLGDVITLTKRNDHKLKVLKAEGADLPTDPKNNVATVAIQSLLDYLESDQGMDVHIKKIFKPGSGLGSSASSASGAVFAANHLLGNPLKLEKLLDFALEGEALASKSYHADNVAPSLLGGFQVVRSYEPLELFRIPTPAALRVLIIFPDVEIKTSEAKGLIPKELSVKDAREQWGNVGALIHAMHSEDYSLLSHAVRDRIAEPVRKQLIPEYGKVKQTTLDFGAVGFNISGSGPSMFAFFKSSEAAKACMVKIEKMYQKVNLPVMLHLTKINPNGCQIL</sequence>
<dbReference type="NCBIfam" id="NF002288">
    <property type="entry name" value="PRK01212.1-4"/>
    <property type="match status" value="1"/>
</dbReference>
<evidence type="ECO:0000313" key="12">
    <source>
        <dbReference type="Proteomes" id="UP001610063"/>
    </source>
</evidence>
<dbReference type="HAMAP" id="MF_00384">
    <property type="entry name" value="Homoser_kinase"/>
    <property type="match status" value="1"/>
</dbReference>
<dbReference type="GO" id="GO:0004413">
    <property type="term" value="F:homoserine kinase activity"/>
    <property type="evidence" value="ECO:0007669"/>
    <property type="project" value="UniProtKB-EC"/>
</dbReference>
<dbReference type="PANTHER" id="PTHR20861:SF1">
    <property type="entry name" value="HOMOSERINE KINASE"/>
    <property type="match status" value="1"/>
</dbReference>
<dbReference type="NCBIfam" id="TIGR00191">
    <property type="entry name" value="thrB"/>
    <property type="match status" value="1"/>
</dbReference>
<dbReference type="EMBL" id="JBIPKE010000020">
    <property type="protein sequence ID" value="MFH6985923.1"/>
    <property type="molecule type" value="Genomic_DNA"/>
</dbReference>
<keyword evidence="6 7" id="KW-0067">ATP-binding</keyword>
<evidence type="ECO:0000259" key="9">
    <source>
        <dbReference type="Pfam" id="PF00288"/>
    </source>
</evidence>
<proteinExistence type="inferred from homology"/>
<name>A0ABW7NE73_9BACT</name>
<comment type="catalytic activity">
    <reaction evidence="7">
        <text>L-homoserine + ATP = O-phospho-L-homoserine + ADP + H(+)</text>
        <dbReference type="Rhea" id="RHEA:13985"/>
        <dbReference type="ChEBI" id="CHEBI:15378"/>
        <dbReference type="ChEBI" id="CHEBI:30616"/>
        <dbReference type="ChEBI" id="CHEBI:57476"/>
        <dbReference type="ChEBI" id="CHEBI:57590"/>
        <dbReference type="ChEBI" id="CHEBI:456216"/>
        <dbReference type="EC" id="2.7.1.39"/>
    </reaction>
</comment>
<accession>A0ABW7NE73</accession>
<dbReference type="Gene3D" id="3.30.70.890">
    <property type="entry name" value="GHMP kinase, C-terminal domain"/>
    <property type="match status" value="1"/>
</dbReference>